<gene>
    <name evidence="4" type="ORF">SSX86_025200</name>
</gene>
<keyword evidence="5" id="KW-1185">Reference proteome</keyword>
<dbReference type="PANTHER" id="PTHR48258">
    <property type="entry name" value="DUF4218 DOMAIN-CONTAINING PROTEIN-RELATED"/>
    <property type="match status" value="1"/>
</dbReference>
<proteinExistence type="predicted"/>
<protein>
    <recommendedName>
        <fullName evidence="6">Transposase</fullName>
    </recommendedName>
</protein>
<evidence type="ECO:0000313" key="5">
    <source>
        <dbReference type="Proteomes" id="UP001408789"/>
    </source>
</evidence>
<evidence type="ECO:0000259" key="1">
    <source>
        <dbReference type="Pfam" id="PF13952"/>
    </source>
</evidence>
<dbReference type="Pfam" id="PF02992">
    <property type="entry name" value="Transposase_21"/>
    <property type="match status" value="1"/>
</dbReference>
<dbReference type="Pfam" id="PF13960">
    <property type="entry name" value="DUF4218"/>
    <property type="match status" value="1"/>
</dbReference>
<accession>A0AAP0CFS5</accession>
<evidence type="ECO:0000313" key="4">
    <source>
        <dbReference type="EMBL" id="KAK9054123.1"/>
    </source>
</evidence>
<feature type="domain" description="DUF4216" evidence="1">
    <location>
        <begin position="955"/>
        <end position="1022"/>
    </location>
</feature>
<dbReference type="Pfam" id="PF13963">
    <property type="entry name" value="Transpos_assoc"/>
    <property type="match status" value="1"/>
</dbReference>
<dbReference type="Proteomes" id="UP001408789">
    <property type="component" value="Unassembled WGS sequence"/>
</dbReference>
<feature type="domain" description="Transposase-associated" evidence="3">
    <location>
        <begin position="5"/>
        <end position="80"/>
    </location>
</feature>
<reference evidence="4 5" key="1">
    <citation type="submission" date="2024-04" db="EMBL/GenBank/DDBJ databases">
        <title>The reference genome of an endangered Asteraceae, Deinandra increscens subsp. villosa, native to the Central Coast of California.</title>
        <authorList>
            <person name="Guilliams M."/>
            <person name="Hasenstab-Lehman K."/>
            <person name="Meyer R."/>
            <person name="Mcevoy S."/>
        </authorList>
    </citation>
    <scope>NUCLEOTIDE SEQUENCE [LARGE SCALE GENOMIC DNA]</scope>
    <source>
        <tissue evidence="4">Leaf</tissue>
    </source>
</reference>
<comment type="caution">
    <text evidence="4">The sequence shown here is derived from an EMBL/GenBank/DDBJ whole genome shotgun (WGS) entry which is preliminary data.</text>
</comment>
<dbReference type="PANTHER" id="PTHR48258:SF9">
    <property type="entry name" value="OS01G0348150 PROTEIN"/>
    <property type="match status" value="1"/>
</dbReference>
<feature type="domain" description="DUF4218" evidence="2">
    <location>
        <begin position="686"/>
        <end position="792"/>
    </location>
</feature>
<organism evidence="4 5">
    <name type="scientific">Deinandra increscens subsp. villosa</name>
    <dbReference type="NCBI Taxonomy" id="3103831"/>
    <lineage>
        <taxon>Eukaryota</taxon>
        <taxon>Viridiplantae</taxon>
        <taxon>Streptophyta</taxon>
        <taxon>Embryophyta</taxon>
        <taxon>Tracheophyta</taxon>
        <taxon>Spermatophyta</taxon>
        <taxon>Magnoliopsida</taxon>
        <taxon>eudicotyledons</taxon>
        <taxon>Gunneridae</taxon>
        <taxon>Pentapetalae</taxon>
        <taxon>asterids</taxon>
        <taxon>campanulids</taxon>
        <taxon>Asterales</taxon>
        <taxon>Asteraceae</taxon>
        <taxon>Asteroideae</taxon>
        <taxon>Heliantheae alliance</taxon>
        <taxon>Madieae</taxon>
        <taxon>Madiinae</taxon>
        <taxon>Deinandra</taxon>
    </lineage>
</organism>
<evidence type="ECO:0000259" key="3">
    <source>
        <dbReference type="Pfam" id="PF13963"/>
    </source>
</evidence>
<evidence type="ECO:0000259" key="2">
    <source>
        <dbReference type="Pfam" id="PF13960"/>
    </source>
</evidence>
<name>A0AAP0CFS5_9ASTR</name>
<evidence type="ECO:0008006" key="6">
    <source>
        <dbReference type="Google" id="ProtNLM"/>
    </source>
</evidence>
<dbReference type="InterPro" id="IPR004242">
    <property type="entry name" value="Transposase_21"/>
</dbReference>
<dbReference type="AlphaFoldDB" id="A0AAP0CFS5"/>
<dbReference type="InterPro" id="IPR025312">
    <property type="entry name" value="DUF4216"/>
</dbReference>
<dbReference type="EMBL" id="JBCNJP010000025">
    <property type="protein sequence ID" value="KAK9054123.1"/>
    <property type="molecule type" value="Genomic_DNA"/>
</dbReference>
<dbReference type="InterPro" id="IPR029480">
    <property type="entry name" value="Transpos_assoc"/>
</dbReference>
<sequence length="1079" mass="125043">MDRDTWMYQTSTLSETYRLGVQSFITAAEANRVKKGDQLISCPCSVCKNFKYFERAGDIEFHLLLHGFVPRYHCWSRHGESILNFSQSSTTLNINNHSTYNNDSLDVDDHDSHSYDPSENVNEMLHDMETNMGDTEKEKLQQLFDDAEKPLYNGSKFNKLDVVLKLFKLKSEYGWSDQSFTKLLVLLHDMFPEDNELPVSTYQAKKMMCPMGLEVERLHACPNDCILYRKEHADKHKCVVCGASRYKRIKDSDEVDDDVTKNGPPAKMLWYLPIIPRLKRLFSNEKEAELLRWHSDERVIDGKLRHVADSPQWRTIDKKYPEFGKETRNIRFGLSSDGINPFGNMSSRHSTWPVLLCIYNLPPWLCMKRKYIMMSLLIQGPRQPGNDIDVYLSPLIDDLKTLWDTGVDVYDAYKKEHFQLRAMIFCTINDFPAYGNLSGYSTKGKKACPICEEETTSRWLKNSKKTIYMGHRRFLTRGHNFRMKTDEFDGEIDIRTAPKRFDAFSRVQNLNTVLGKTGRVEKGAIWKKKSIFWDLPYWRDLSVRHCLDVMHIEKNVCDSLLGLLLNIPGKSKDGVNIRKDMLLMNIRPNLAPEQRGDRIYLPPACYNTSKEERKQFCQCLHDIKVPSTYSANIKRLVSLKDSKLLGMKSHDCHVLMTHMIPIAIRGLLPDHVRHTITKLCLFFNNIHSKVIDVEALDQWQKDIIETLCELEMYFPPSFFDIMVHLVCHIVQEIKACGPVFLRYMYPFERFMGVLKGHVRNRNRPEGSIVEGYTSEEVTHFCEGYMEDLNSAGVPKSRHSGRLGGQPVIGIKTIMPSYEDLQGAHLVVLKHMTCLAQFVNEHMEMLRSTYPGEDDIWYINTQNKELAEWMKRKVTETDVDATVKRLGRGPDCRVKSSQGYDINGYTFYTSDQDKKSVVQNSGVTIIASTAEFNRHRHDTMIRIAKKSFYGVIQEIWELDYRDFSVPLFKCKWVNNEKGVQVDKYGFTLVDLTTDGYKSEPFVLATHVTQIFYVKDPSKPRYHIVLQGKRRILGVDNVNNEEEYDHFDDLPPFSVGIEPGNHYNSTRATYLRDDTDGMFVD</sequence>
<dbReference type="InterPro" id="IPR025452">
    <property type="entry name" value="DUF4218"/>
</dbReference>
<dbReference type="Pfam" id="PF13952">
    <property type="entry name" value="DUF4216"/>
    <property type="match status" value="1"/>
</dbReference>